<evidence type="ECO:0000256" key="4">
    <source>
        <dbReference type="ARBA" id="ARBA00022824"/>
    </source>
</evidence>
<sequence>MSSVSRPVYTLTAIRQELVDNHLQAKAIIQDTLAFRGTLAGMNVLNEAGREKLANLRKGIERLDLMAHDHGDKALHDEVEGQRKLYQDTLQEFRRANISTMLEIEKANKVELFQLSPDASEMRQRAGKGNRTSMLNRSASQLMQHKNVTERMLSITQQLHDTTQRSAANLETLMHTSAVVEATRDELHSTSGSIRHSKMLLEKYSRRDLTDFILTAIGVLLFFASVMYVLWRRLF</sequence>
<dbReference type="InterPro" id="IPR005606">
    <property type="entry name" value="Sec20"/>
</dbReference>
<feature type="domain" description="Sec20 C-terminal" evidence="11">
    <location>
        <begin position="144"/>
        <end position="234"/>
    </location>
</feature>
<feature type="transmembrane region" description="Helical" evidence="10">
    <location>
        <begin position="209"/>
        <end position="231"/>
    </location>
</feature>
<dbReference type="GO" id="GO:0005789">
    <property type="term" value="C:endoplasmic reticulum membrane"/>
    <property type="evidence" value="ECO:0007669"/>
    <property type="project" value="UniProtKB-SubCell"/>
</dbReference>
<dbReference type="Pfam" id="PF03908">
    <property type="entry name" value="Sec20"/>
    <property type="match status" value="1"/>
</dbReference>
<dbReference type="PANTHER" id="PTHR12825">
    <property type="entry name" value="BNIP1-RELATED"/>
    <property type="match status" value="1"/>
</dbReference>
<dbReference type="AlphaFoldDB" id="A0A2M4ANJ1"/>
<dbReference type="GO" id="GO:0031201">
    <property type="term" value="C:SNARE complex"/>
    <property type="evidence" value="ECO:0007669"/>
    <property type="project" value="TreeGrafter"/>
</dbReference>
<evidence type="ECO:0000256" key="1">
    <source>
        <dbReference type="ARBA" id="ARBA00004163"/>
    </source>
</evidence>
<dbReference type="EMBL" id="GGFK01008981">
    <property type="protein sequence ID" value="MBW42302.1"/>
    <property type="molecule type" value="Transcribed_RNA"/>
</dbReference>
<comment type="subcellular location">
    <subcellularLocation>
        <location evidence="1">Endoplasmic reticulum membrane</location>
        <topology evidence="1">Single-pass type IV membrane protein</topology>
    </subcellularLocation>
</comment>
<evidence type="ECO:0000256" key="2">
    <source>
        <dbReference type="ARBA" id="ARBA00022448"/>
    </source>
</evidence>
<evidence type="ECO:0000256" key="7">
    <source>
        <dbReference type="ARBA" id="ARBA00023054"/>
    </source>
</evidence>
<reference evidence="12" key="1">
    <citation type="submission" date="2018-01" db="EMBL/GenBank/DDBJ databases">
        <title>An insight into the sialome of Amazonian anophelines.</title>
        <authorList>
            <person name="Ribeiro J.M."/>
            <person name="Scarpassa V."/>
            <person name="Calvo E."/>
        </authorList>
    </citation>
    <scope>NUCLEOTIDE SEQUENCE</scope>
    <source>
        <tissue evidence="12">Salivary glands</tissue>
    </source>
</reference>
<organism evidence="12">
    <name type="scientific">Anopheles triannulatus</name>
    <dbReference type="NCBI Taxonomy" id="58253"/>
    <lineage>
        <taxon>Eukaryota</taxon>
        <taxon>Metazoa</taxon>
        <taxon>Ecdysozoa</taxon>
        <taxon>Arthropoda</taxon>
        <taxon>Hexapoda</taxon>
        <taxon>Insecta</taxon>
        <taxon>Pterygota</taxon>
        <taxon>Neoptera</taxon>
        <taxon>Endopterygota</taxon>
        <taxon>Diptera</taxon>
        <taxon>Nematocera</taxon>
        <taxon>Culicoidea</taxon>
        <taxon>Culicidae</taxon>
        <taxon>Anophelinae</taxon>
        <taxon>Anopheles</taxon>
    </lineage>
</organism>
<keyword evidence="8 10" id="KW-0472">Membrane</keyword>
<name>A0A2M4ANJ1_9DIPT</name>
<keyword evidence="4" id="KW-0256">Endoplasmic reticulum</keyword>
<evidence type="ECO:0000256" key="3">
    <source>
        <dbReference type="ARBA" id="ARBA00022692"/>
    </source>
</evidence>
<proteinExistence type="inferred from homology"/>
<keyword evidence="7" id="KW-0175">Coiled coil</keyword>
<evidence type="ECO:0000256" key="8">
    <source>
        <dbReference type="ARBA" id="ARBA00023136"/>
    </source>
</evidence>
<keyword evidence="3 10" id="KW-0812">Transmembrane</keyword>
<evidence type="ECO:0000259" key="11">
    <source>
        <dbReference type="Pfam" id="PF03908"/>
    </source>
</evidence>
<accession>A0A2M4ANJ1</accession>
<comment type="similarity">
    <text evidence="9">Belongs to the SEC20 family.</text>
</comment>
<keyword evidence="5" id="KW-0931">ER-Golgi transport</keyword>
<dbReference type="PANTHER" id="PTHR12825:SF0">
    <property type="entry name" value="VESICLE TRANSPORT PROTEIN SEC20"/>
    <property type="match status" value="1"/>
</dbReference>
<evidence type="ECO:0000256" key="5">
    <source>
        <dbReference type="ARBA" id="ARBA00022892"/>
    </source>
</evidence>
<dbReference type="GO" id="GO:0005484">
    <property type="term" value="F:SNAP receptor activity"/>
    <property type="evidence" value="ECO:0007669"/>
    <property type="project" value="InterPro"/>
</dbReference>
<dbReference type="GO" id="GO:0006890">
    <property type="term" value="P:retrograde vesicle-mediated transport, Golgi to endoplasmic reticulum"/>
    <property type="evidence" value="ECO:0007669"/>
    <property type="project" value="InterPro"/>
</dbReference>
<protein>
    <submittedName>
        <fullName evidence="12">Putative vesicle transport protein sec20</fullName>
    </submittedName>
</protein>
<keyword evidence="6 10" id="KW-1133">Transmembrane helix</keyword>
<evidence type="ECO:0000256" key="10">
    <source>
        <dbReference type="SAM" id="Phobius"/>
    </source>
</evidence>
<evidence type="ECO:0000256" key="6">
    <source>
        <dbReference type="ARBA" id="ARBA00022989"/>
    </source>
</evidence>
<dbReference type="InterPro" id="IPR056173">
    <property type="entry name" value="Sec20_C"/>
</dbReference>
<keyword evidence="2" id="KW-0813">Transport</keyword>
<evidence type="ECO:0000256" key="9">
    <source>
        <dbReference type="ARBA" id="ARBA00037934"/>
    </source>
</evidence>
<evidence type="ECO:0000313" key="12">
    <source>
        <dbReference type="EMBL" id="MBW42302.1"/>
    </source>
</evidence>